<keyword evidence="2" id="KW-1003">Cell membrane</keyword>
<comment type="subcellular location">
    <subcellularLocation>
        <location evidence="1">Cell membrane</location>
        <topology evidence="1">Multi-pass membrane protein</topology>
    </subcellularLocation>
</comment>
<reference evidence="9 10" key="1">
    <citation type="journal article" date="2015" name="Microbiome">
        <title>Genomic resolution of linkages in carbon, nitrogen, and sulfur cycling among widespread estuary sediment bacteria.</title>
        <authorList>
            <person name="Baker B.J."/>
            <person name="Lazar C.S."/>
            <person name="Teske A.P."/>
            <person name="Dick G.J."/>
        </authorList>
    </citation>
    <scope>NUCLEOTIDE SEQUENCE [LARGE SCALE GENOMIC DNA]</scope>
    <source>
        <strain evidence="9">DG_54_3</strain>
    </source>
</reference>
<name>A0A0S7XQU5_UNCSA</name>
<feature type="transmembrane region" description="Helical" evidence="7">
    <location>
        <begin position="60"/>
        <end position="84"/>
    </location>
</feature>
<evidence type="ECO:0000313" key="9">
    <source>
        <dbReference type="EMBL" id="KPJ64866.1"/>
    </source>
</evidence>
<keyword evidence="4 7" id="KW-1133">Transmembrane helix</keyword>
<gene>
    <name evidence="9" type="ORF">AMJ44_12005</name>
</gene>
<feature type="domain" description="ABC3 transporter permease C-terminal" evidence="8">
    <location>
        <begin position="64"/>
        <end position="176"/>
    </location>
</feature>
<evidence type="ECO:0000256" key="5">
    <source>
        <dbReference type="ARBA" id="ARBA00023136"/>
    </source>
</evidence>
<keyword evidence="3 7" id="KW-0812">Transmembrane</keyword>
<comment type="caution">
    <text evidence="9">The sequence shown here is derived from an EMBL/GenBank/DDBJ whole genome shotgun (WGS) entry which is preliminary data.</text>
</comment>
<evidence type="ECO:0000256" key="3">
    <source>
        <dbReference type="ARBA" id="ARBA00022692"/>
    </source>
</evidence>
<feature type="transmembrane region" description="Helical" evidence="7">
    <location>
        <begin position="105"/>
        <end position="138"/>
    </location>
</feature>
<dbReference type="EMBL" id="LIZX01000159">
    <property type="protein sequence ID" value="KPJ64866.1"/>
    <property type="molecule type" value="Genomic_DNA"/>
</dbReference>
<evidence type="ECO:0000259" key="8">
    <source>
        <dbReference type="Pfam" id="PF02687"/>
    </source>
</evidence>
<dbReference type="PANTHER" id="PTHR30572">
    <property type="entry name" value="MEMBRANE COMPONENT OF TRANSPORTER-RELATED"/>
    <property type="match status" value="1"/>
</dbReference>
<evidence type="ECO:0000256" key="7">
    <source>
        <dbReference type="SAM" id="Phobius"/>
    </source>
</evidence>
<proteinExistence type="inferred from homology"/>
<dbReference type="GO" id="GO:0022857">
    <property type="term" value="F:transmembrane transporter activity"/>
    <property type="evidence" value="ECO:0007669"/>
    <property type="project" value="TreeGrafter"/>
</dbReference>
<comment type="similarity">
    <text evidence="6">Belongs to the ABC-4 integral membrane protein family.</text>
</comment>
<evidence type="ECO:0000313" key="10">
    <source>
        <dbReference type="Proteomes" id="UP000051861"/>
    </source>
</evidence>
<dbReference type="Proteomes" id="UP000051861">
    <property type="component" value="Unassembled WGS sequence"/>
</dbReference>
<evidence type="ECO:0000256" key="2">
    <source>
        <dbReference type="ARBA" id="ARBA00022475"/>
    </source>
</evidence>
<dbReference type="GO" id="GO:0005886">
    <property type="term" value="C:plasma membrane"/>
    <property type="evidence" value="ECO:0007669"/>
    <property type="project" value="UniProtKB-SubCell"/>
</dbReference>
<evidence type="ECO:0000256" key="1">
    <source>
        <dbReference type="ARBA" id="ARBA00004651"/>
    </source>
</evidence>
<dbReference type="PANTHER" id="PTHR30572:SF4">
    <property type="entry name" value="ABC TRANSPORTER PERMEASE YTRF"/>
    <property type="match status" value="1"/>
</dbReference>
<protein>
    <recommendedName>
        <fullName evidence="8">ABC3 transporter permease C-terminal domain-containing protein</fullName>
    </recommendedName>
</protein>
<accession>A0A0S7XQU5</accession>
<organism evidence="9 10">
    <name type="scientific">candidate division WOR-1 bacterium DG_54_3</name>
    <dbReference type="NCBI Taxonomy" id="1703775"/>
    <lineage>
        <taxon>Bacteria</taxon>
        <taxon>Bacillati</taxon>
        <taxon>Saganbacteria</taxon>
    </lineage>
</organism>
<dbReference type="InterPro" id="IPR050250">
    <property type="entry name" value="Macrolide_Exporter_MacB"/>
</dbReference>
<feature type="non-terminal residue" evidence="9">
    <location>
        <position position="1"/>
    </location>
</feature>
<dbReference type="AlphaFoldDB" id="A0A0S7XQU5"/>
<dbReference type="Pfam" id="PF02687">
    <property type="entry name" value="FtsX"/>
    <property type="match status" value="1"/>
</dbReference>
<feature type="transmembrane region" description="Helical" evidence="7">
    <location>
        <begin position="144"/>
        <end position="166"/>
    </location>
</feature>
<dbReference type="InterPro" id="IPR003838">
    <property type="entry name" value="ABC3_permease_C"/>
</dbReference>
<sequence length="183" mass="19582">KLKKLIEIGVVAKSEDLVEKAVSEIHAVLLKRHGQEDFRIDTMEESIAMLDTVMNALTGIVTGIAAISLLVGGIGIANIMLVAVTERIREIGIRKAVGAKKRDILVQFLIEAVIISLMGGVLGIIFGVGVSSIAMYFIGLPLIITPWSIFMATLVSILVGVVSGVYPATRAAKLDPVEALRYE</sequence>
<evidence type="ECO:0000256" key="6">
    <source>
        <dbReference type="ARBA" id="ARBA00038076"/>
    </source>
</evidence>
<keyword evidence="5 7" id="KW-0472">Membrane</keyword>
<evidence type="ECO:0000256" key="4">
    <source>
        <dbReference type="ARBA" id="ARBA00022989"/>
    </source>
</evidence>